<reference evidence="10" key="1">
    <citation type="journal article" date="2019" name="Int. J. Syst. Evol. Microbiol.">
        <title>The Global Catalogue of Microorganisms (GCM) 10K type strain sequencing project: providing services to taxonomists for standard genome sequencing and annotation.</title>
        <authorList>
            <consortium name="The Broad Institute Genomics Platform"/>
            <consortium name="The Broad Institute Genome Sequencing Center for Infectious Disease"/>
            <person name="Wu L."/>
            <person name="Ma J."/>
        </authorList>
    </citation>
    <scope>NUCLEOTIDE SEQUENCE [LARGE SCALE GENOMIC DNA]</scope>
    <source>
        <strain evidence="10">KCTC 22228</strain>
    </source>
</reference>
<dbReference type="EMBL" id="BMXS01000032">
    <property type="protein sequence ID" value="GGY08849.1"/>
    <property type="molecule type" value="Genomic_DNA"/>
</dbReference>
<evidence type="ECO:0000256" key="2">
    <source>
        <dbReference type="ARBA" id="ARBA00023224"/>
    </source>
</evidence>
<keyword evidence="2 4" id="KW-0807">Transducer</keyword>
<dbReference type="SMART" id="SM00283">
    <property type="entry name" value="MA"/>
    <property type="match status" value="1"/>
</dbReference>
<dbReference type="InterPro" id="IPR004090">
    <property type="entry name" value="Chemotax_Me-accpt_rcpt"/>
</dbReference>
<dbReference type="InterPro" id="IPR004089">
    <property type="entry name" value="MCPsignal_dom"/>
</dbReference>
<feature type="domain" description="Methyl-accepting transducer" evidence="7">
    <location>
        <begin position="389"/>
        <end position="604"/>
    </location>
</feature>
<organism evidence="9 10">
    <name type="scientific">Litchfieldella qijiaojingensis</name>
    <dbReference type="NCBI Taxonomy" id="980347"/>
    <lineage>
        <taxon>Bacteria</taxon>
        <taxon>Pseudomonadati</taxon>
        <taxon>Pseudomonadota</taxon>
        <taxon>Gammaproteobacteria</taxon>
        <taxon>Oceanospirillales</taxon>
        <taxon>Halomonadaceae</taxon>
        <taxon>Litchfieldella</taxon>
    </lineage>
</organism>
<evidence type="ECO:0000256" key="3">
    <source>
        <dbReference type="ARBA" id="ARBA00029447"/>
    </source>
</evidence>
<evidence type="ECO:0000256" key="5">
    <source>
        <dbReference type="SAM" id="MobiDB-lite"/>
    </source>
</evidence>
<protein>
    <recommendedName>
        <fullName evidence="11">Methyl-accepting chemotaxis protein</fullName>
    </recommendedName>
</protein>
<name>A0ABQ2ZCK8_9GAMM</name>
<dbReference type="PROSITE" id="PS50906">
    <property type="entry name" value="NIT"/>
    <property type="match status" value="1"/>
</dbReference>
<accession>A0ABQ2ZCK8</accession>
<evidence type="ECO:0008006" key="11">
    <source>
        <dbReference type="Google" id="ProtNLM"/>
    </source>
</evidence>
<evidence type="ECO:0000313" key="9">
    <source>
        <dbReference type="EMBL" id="GGY08849.1"/>
    </source>
</evidence>
<dbReference type="InterPro" id="IPR013587">
    <property type="entry name" value="Nitrate/nitrite_sensing"/>
</dbReference>
<sequence>MAIRMRLLLMAAIPFLGLLFFAVSDMIEKRHLLNEAETAGLLSEFSGKVGTLVHHLQRERGASAVYLASQGQEGGDALASQRRLTDEARTAFDEFMAGLDVDSSGGDFRARLDEALTALDQLDAHRNTVRTVGTSVADSNAWFTATNADLLNAVALISVLSSDNELARNAMAYVDYLQGKELAGQERAAGVAGISAGRFPYRVYMRYLRIAGDQETFFDLFEDIATPEMKAFHAQTVAGLPVEEVERMREISIKGGLVGSLQDLTGPYWYEMATARIDLMKKVEDFIAGKLVARAETMHADAQTGFLVNVSVVIVGFLVMLGAVFFITRGILKQLGGEPAYALKIMRAVADGDLGITIDVKERDESSLLAGLKDMVIRLRHMMKDVNSASAAVSTGAGNISSSSEQLSQGAAEQASSSQAASSAVEQMTGSTSQMAENMARTEQIARQSAGNARKSGEAVAKAVGAMQTIAEKILIVQEIARQTDLLALNAAVEAARAGEHGRGFAVVAAEVRKLAERSQSAAQEISGLSSDTMDAAQQAGGMLDELVPDIERTAQLVVESTAATNEQNASVQQINATVLQLDGVTQQVANTSELLSSTAEELMDHSGKLQEAISYFRLERDIAKTQERPSSVAAGVVENKAILVSASG</sequence>
<dbReference type="PANTHER" id="PTHR43531">
    <property type="entry name" value="PROTEIN ICFG"/>
    <property type="match status" value="1"/>
</dbReference>
<keyword evidence="1" id="KW-0145">Chemotaxis</keyword>
<feature type="domain" description="NIT" evidence="8">
    <location>
        <begin position="47"/>
        <end position="298"/>
    </location>
</feature>
<comment type="caution">
    <text evidence="9">The sequence shown here is derived from an EMBL/GenBank/DDBJ whole genome shotgun (WGS) entry which is preliminary data.</text>
</comment>
<keyword evidence="6" id="KW-0812">Transmembrane</keyword>
<dbReference type="PROSITE" id="PS50111">
    <property type="entry name" value="CHEMOTAXIS_TRANSDUC_2"/>
    <property type="match status" value="1"/>
</dbReference>
<feature type="compositionally biased region" description="Low complexity" evidence="5">
    <location>
        <begin position="403"/>
        <end position="427"/>
    </location>
</feature>
<evidence type="ECO:0000259" key="7">
    <source>
        <dbReference type="PROSITE" id="PS50111"/>
    </source>
</evidence>
<evidence type="ECO:0000256" key="4">
    <source>
        <dbReference type="PROSITE-ProRule" id="PRU00284"/>
    </source>
</evidence>
<gene>
    <name evidence="9" type="ORF">GCM10007160_40270</name>
</gene>
<evidence type="ECO:0000256" key="6">
    <source>
        <dbReference type="SAM" id="Phobius"/>
    </source>
</evidence>
<dbReference type="SUPFAM" id="SSF58104">
    <property type="entry name" value="Methyl-accepting chemotaxis protein (MCP) signaling domain"/>
    <property type="match status" value="1"/>
</dbReference>
<keyword evidence="6" id="KW-0472">Membrane</keyword>
<dbReference type="Pfam" id="PF08376">
    <property type="entry name" value="NIT"/>
    <property type="match status" value="1"/>
</dbReference>
<keyword evidence="10" id="KW-1185">Reference proteome</keyword>
<dbReference type="Proteomes" id="UP000653056">
    <property type="component" value="Unassembled WGS sequence"/>
</dbReference>
<proteinExistence type="inferred from homology"/>
<dbReference type="RefSeq" id="WP_229803815.1">
    <property type="nucleotide sequence ID" value="NZ_BMXS01000032.1"/>
</dbReference>
<dbReference type="Gene3D" id="1.10.287.950">
    <property type="entry name" value="Methyl-accepting chemotaxis protein"/>
    <property type="match status" value="1"/>
</dbReference>
<dbReference type="InterPro" id="IPR051310">
    <property type="entry name" value="MCP_chemotaxis"/>
</dbReference>
<feature type="region of interest" description="Disordered" evidence="5">
    <location>
        <begin position="403"/>
        <end position="453"/>
    </location>
</feature>
<dbReference type="Pfam" id="PF00015">
    <property type="entry name" value="MCPsignal"/>
    <property type="match status" value="1"/>
</dbReference>
<evidence type="ECO:0000259" key="8">
    <source>
        <dbReference type="PROSITE" id="PS50906"/>
    </source>
</evidence>
<evidence type="ECO:0000313" key="10">
    <source>
        <dbReference type="Proteomes" id="UP000653056"/>
    </source>
</evidence>
<dbReference type="InterPro" id="IPR010910">
    <property type="entry name" value="Nitrate/nitrite_sensing_bac"/>
</dbReference>
<comment type="similarity">
    <text evidence="3">Belongs to the methyl-accepting chemotaxis (MCP) protein family.</text>
</comment>
<keyword evidence="6" id="KW-1133">Transmembrane helix</keyword>
<dbReference type="PANTHER" id="PTHR43531:SF11">
    <property type="entry name" value="METHYL-ACCEPTING CHEMOTAXIS PROTEIN 3"/>
    <property type="match status" value="1"/>
</dbReference>
<feature type="transmembrane region" description="Helical" evidence="6">
    <location>
        <begin position="306"/>
        <end position="327"/>
    </location>
</feature>
<evidence type="ECO:0000256" key="1">
    <source>
        <dbReference type="ARBA" id="ARBA00022500"/>
    </source>
</evidence>
<dbReference type="PRINTS" id="PR00260">
    <property type="entry name" value="CHEMTRNSDUCR"/>
</dbReference>